<gene>
    <name evidence="3" type="ORF">EDC60_3062</name>
</gene>
<keyword evidence="4" id="KW-1185">Reference proteome</keyword>
<name>A0AAX1WQ05_9BURK</name>
<evidence type="ECO:0000313" key="4">
    <source>
        <dbReference type="Proteomes" id="UP000271868"/>
    </source>
</evidence>
<proteinExistence type="predicted"/>
<sequence length="209" mass="23324">MSPVANIKDIGKGSESGTPDQDHAPLRRTRTPSDLKWTVNELAAVKGEIEHIDQEVARLKQRRERLMRMAKALSAVTQLIAAEVHPAAVEPVHAHTRYGGRGNLRKYLRETLKAAHPGAVPTNVLAEGAVQVFGLRFSSCQERARFADNNLGNALRRMCARGEVERLHDYAGLPTMSGVWRWKAPTPSLEELRKQDAAAGHRREENSWR</sequence>
<keyword evidence="1" id="KW-0175">Coiled coil</keyword>
<evidence type="ECO:0000256" key="2">
    <source>
        <dbReference type="SAM" id="MobiDB-lite"/>
    </source>
</evidence>
<evidence type="ECO:0000313" key="3">
    <source>
        <dbReference type="EMBL" id="ROR39574.1"/>
    </source>
</evidence>
<evidence type="ECO:0000256" key="1">
    <source>
        <dbReference type="SAM" id="Coils"/>
    </source>
</evidence>
<dbReference type="EMBL" id="RJVL01000008">
    <property type="protein sequence ID" value="ROR39574.1"/>
    <property type="molecule type" value="Genomic_DNA"/>
</dbReference>
<feature type="coiled-coil region" evidence="1">
    <location>
        <begin position="42"/>
        <end position="76"/>
    </location>
</feature>
<organism evidence="3 4">
    <name type="scientific">Diaphorobacter nitroreducens</name>
    <dbReference type="NCBI Taxonomy" id="164759"/>
    <lineage>
        <taxon>Bacteria</taxon>
        <taxon>Pseudomonadati</taxon>
        <taxon>Pseudomonadota</taxon>
        <taxon>Betaproteobacteria</taxon>
        <taxon>Burkholderiales</taxon>
        <taxon>Comamonadaceae</taxon>
        <taxon>Diaphorobacter</taxon>
    </lineage>
</organism>
<protein>
    <submittedName>
        <fullName evidence="3">Uncharacterized protein</fullName>
    </submittedName>
</protein>
<feature type="region of interest" description="Disordered" evidence="2">
    <location>
        <begin position="1"/>
        <end position="32"/>
    </location>
</feature>
<dbReference type="Proteomes" id="UP000271868">
    <property type="component" value="Unassembled WGS sequence"/>
</dbReference>
<comment type="caution">
    <text evidence="3">The sequence shown here is derived from an EMBL/GenBank/DDBJ whole genome shotgun (WGS) entry which is preliminary data.</text>
</comment>
<dbReference type="AlphaFoldDB" id="A0AAX1WQ05"/>
<dbReference type="RefSeq" id="WP_123676597.1">
    <property type="nucleotide sequence ID" value="NZ_RJVL01000008.1"/>
</dbReference>
<accession>A0AAX1WQ05</accession>
<reference evidence="3 4" key="1">
    <citation type="submission" date="2018-11" db="EMBL/GenBank/DDBJ databases">
        <title>Genomic Encyclopedia of Type Strains, Phase IV (KMG-IV): sequencing the most valuable type-strain genomes for metagenomic binning, comparative biology and taxonomic classification.</title>
        <authorList>
            <person name="Goeker M."/>
        </authorList>
    </citation>
    <scope>NUCLEOTIDE SEQUENCE [LARGE SCALE GENOMIC DNA]</scope>
    <source>
        <strain evidence="3 4">DSM 15985</strain>
    </source>
</reference>